<proteinExistence type="predicted"/>
<sequence>MRNTEVRKFRINDEAAINALLSKARLEERRARAEAVAARMDSLAIRITSRQLSHAEAAELLREEAARYLNEAGEIH</sequence>
<organism evidence="1 2">
    <name type="scientific">Jejubacter calystegiae</name>
    <dbReference type="NCBI Taxonomy" id="2579935"/>
    <lineage>
        <taxon>Bacteria</taxon>
        <taxon>Pseudomonadati</taxon>
        <taxon>Pseudomonadota</taxon>
        <taxon>Gammaproteobacteria</taxon>
        <taxon>Enterobacterales</taxon>
        <taxon>Enterobacteriaceae</taxon>
        <taxon>Jejubacter</taxon>
    </lineage>
</organism>
<name>A0A4P8YFC4_9ENTR</name>
<evidence type="ECO:0000313" key="1">
    <source>
        <dbReference type="EMBL" id="QCT18543.1"/>
    </source>
</evidence>
<dbReference type="EMBL" id="CP040428">
    <property type="protein sequence ID" value="QCT18543.1"/>
    <property type="molecule type" value="Genomic_DNA"/>
</dbReference>
<dbReference type="Proteomes" id="UP000302163">
    <property type="component" value="Chromosome"/>
</dbReference>
<protein>
    <submittedName>
        <fullName evidence="1">DUF2732 family protein</fullName>
    </submittedName>
</protein>
<reference evidence="1 2" key="1">
    <citation type="submission" date="2019-05" db="EMBL/GenBank/DDBJ databases">
        <title>Complete genome sequence of Izhakiella calystegiae KSNA2, an endophyte isolated from beach morning glory (Calystegia soldanella).</title>
        <authorList>
            <person name="Jiang L."/>
            <person name="Jeong J.C."/>
            <person name="Kim C.Y."/>
            <person name="Kim D.H."/>
            <person name="Kim S.W."/>
            <person name="Lee j."/>
        </authorList>
    </citation>
    <scope>NUCLEOTIDE SEQUENCE [LARGE SCALE GENOMIC DNA]</scope>
    <source>
        <strain evidence="1 2">KSNA2</strain>
    </source>
</reference>
<gene>
    <name evidence="1" type="ORF">FEM41_02235</name>
</gene>
<dbReference type="Pfam" id="PF10809">
    <property type="entry name" value="DUF2732"/>
    <property type="match status" value="1"/>
</dbReference>
<evidence type="ECO:0000313" key="2">
    <source>
        <dbReference type="Proteomes" id="UP000302163"/>
    </source>
</evidence>
<dbReference type="AlphaFoldDB" id="A0A4P8YFC4"/>
<keyword evidence="2" id="KW-1185">Reference proteome</keyword>
<dbReference type="RefSeq" id="WP_138094027.1">
    <property type="nucleotide sequence ID" value="NZ_CP040428.1"/>
</dbReference>
<dbReference type="KEGG" id="izh:FEM41_02235"/>
<accession>A0A4P8YFC4</accession>
<dbReference type="InterPro" id="IPR020126">
    <property type="entry name" value="DUF2732"/>
</dbReference>